<dbReference type="Proteomes" id="UP001550378">
    <property type="component" value="Unassembled WGS sequence"/>
</dbReference>
<feature type="compositionally biased region" description="Basic and acidic residues" evidence="1">
    <location>
        <begin position="86"/>
        <end position="97"/>
    </location>
</feature>
<proteinExistence type="predicted"/>
<sequence>MQARPEGGDGLIGRLRCTVPDRPGPRAPARFHRTPLRGEADRPDSRWSLDADRATPHPDGGQVPAFQWADPYLPLGPGAVPLDDGDPARGRHARADPAGHPFRLVRD</sequence>
<evidence type="ECO:0000256" key="1">
    <source>
        <dbReference type="SAM" id="MobiDB-lite"/>
    </source>
</evidence>
<evidence type="ECO:0000313" key="3">
    <source>
        <dbReference type="Proteomes" id="UP001550378"/>
    </source>
</evidence>
<name>A0ABV2W7Z7_9ACTN</name>
<comment type="caution">
    <text evidence="2">The sequence shown here is derived from an EMBL/GenBank/DDBJ whole genome shotgun (WGS) entry which is preliminary data.</text>
</comment>
<dbReference type="RefSeq" id="WP_359657883.1">
    <property type="nucleotide sequence ID" value="NZ_JBEXZO010000005.1"/>
</dbReference>
<feature type="region of interest" description="Disordered" evidence="1">
    <location>
        <begin position="1"/>
        <end position="107"/>
    </location>
</feature>
<dbReference type="EMBL" id="JBEXZR010000018">
    <property type="protein sequence ID" value="MEU0709663.1"/>
    <property type="molecule type" value="Genomic_DNA"/>
</dbReference>
<protein>
    <submittedName>
        <fullName evidence="2">VOC family protein</fullName>
    </submittedName>
</protein>
<keyword evidence="3" id="KW-1185">Reference proteome</keyword>
<reference evidence="2 3" key="1">
    <citation type="submission" date="2024-06" db="EMBL/GenBank/DDBJ databases">
        <title>The Natural Products Discovery Center: Release of the First 8490 Sequenced Strains for Exploring Actinobacteria Biosynthetic Diversity.</title>
        <authorList>
            <person name="Kalkreuter E."/>
            <person name="Kautsar S.A."/>
            <person name="Yang D."/>
            <person name="Bader C.D."/>
            <person name="Teijaro C.N."/>
            <person name="Fluegel L."/>
            <person name="Davis C.M."/>
            <person name="Simpson J.R."/>
            <person name="Lauterbach L."/>
            <person name="Steele A.D."/>
            <person name="Gui C."/>
            <person name="Meng S."/>
            <person name="Li G."/>
            <person name="Viehrig K."/>
            <person name="Ye F."/>
            <person name="Su P."/>
            <person name="Kiefer A.F."/>
            <person name="Nichols A."/>
            <person name="Cepeda A.J."/>
            <person name="Yan W."/>
            <person name="Fan B."/>
            <person name="Jiang Y."/>
            <person name="Adhikari A."/>
            <person name="Zheng C.-J."/>
            <person name="Schuster L."/>
            <person name="Cowan T.M."/>
            <person name="Smanski M.J."/>
            <person name="Chevrette M.G."/>
            <person name="De Carvalho L.P.S."/>
            <person name="Shen B."/>
        </authorList>
    </citation>
    <scope>NUCLEOTIDE SEQUENCE [LARGE SCALE GENOMIC DNA]</scope>
    <source>
        <strain evidence="2 3">NPDC006337</strain>
    </source>
</reference>
<evidence type="ECO:0000313" key="2">
    <source>
        <dbReference type="EMBL" id="MEU0709663.1"/>
    </source>
</evidence>
<gene>
    <name evidence="2" type="ORF">ABZ508_20105</name>
</gene>
<organism evidence="2 3">
    <name type="scientific">Streptomyces lavendulocolor</name>
    <dbReference type="NCBI Taxonomy" id="67316"/>
    <lineage>
        <taxon>Bacteria</taxon>
        <taxon>Bacillati</taxon>
        <taxon>Actinomycetota</taxon>
        <taxon>Actinomycetes</taxon>
        <taxon>Kitasatosporales</taxon>
        <taxon>Streptomycetaceae</taxon>
        <taxon>Streptomyces</taxon>
    </lineage>
</organism>
<accession>A0ABV2W7Z7</accession>
<feature type="compositionally biased region" description="Basic and acidic residues" evidence="1">
    <location>
        <begin position="36"/>
        <end position="56"/>
    </location>
</feature>